<name>Q237I6_TETTS</name>
<proteinExistence type="predicted"/>
<feature type="region of interest" description="Disordered" evidence="1">
    <location>
        <begin position="64"/>
        <end position="92"/>
    </location>
</feature>
<reference evidence="3" key="1">
    <citation type="journal article" date="2006" name="PLoS Biol.">
        <title>Macronuclear genome sequence of the ciliate Tetrahymena thermophila, a model eukaryote.</title>
        <authorList>
            <person name="Eisen J.A."/>
            <person name="Coyne R.S."/>
            <person name="Wu M."/>
            <person name="Wu D."/>
            <person name="Thiagarajan M."/>
            <person name="Wortman J.R."/>
            <person name="Badger J.H."/>
            <person name="Ren Q."/>
            <person name="Amedeo P."/>
            <person name="Jones K.M."/>
            <person name="Tallon L.J."/>
            <person name="Delcher A.L."/>
            <person name="Salzberg S.L."/>
            <person name="Silva J.C."/>
            <person name="Haas B.J."/>
            <person name="Majoros W.H."/>
            <person name="Farzad M."/>
            <person name="Carlton J.M."/>
            <person name="Smith R.K. Jr."/>
            <person name="Garg J."/>
            <person name="Pearlman R.E."/>
            <person name="Karrer K.M."/>
            <person name="Sun L."/>
            <person name="Manning G."/>
            <person name="Elde N.C."/>
            <person name="Turkewitz A.P."/>
            <person name="Asai D.J."/>
            <person name="Wilkes D.E."/>
            <person name="Wang Y."/>
            <person name="Cai H."/>
            <person name="Collins K."/>
            <person name="Stewart B.A."/>
            <person name="Lee S.R."/>
            <person name="Wilamowska K."/>
            <person name="Weinberg Z."/>
            <person name="Ruzzo W.L."/>
            <person name="Wloga D."/>
            <person name="Gaertig J."/>
            <person name="Frankel J."/>
            <person name="Tsao C.-C."/>
            <person name="Gorovsky M.A."/>
            <person name="Keeling P.J."/>
            <person name="Waller R.F."/>
            <person name="Patron N.J."/>
            <person name="Cherry J.M."/>
            <person name="Stover N.A."/>
            <person name="Krieger C.J."/>
            <person name="del Toro C."/>
            <person name="Ryder H.F."/>
            <person name="Williamson S.C."/>
            <person name="Barbeau R.A."/>
            <person name="Hamilton E.P."/>
            <person name="Orias E."/>
        </authorList>
    </citation>
    <scope>NUCLEOTIDE SEQUENCE [LARGE SCALE GENOMIC DNA]</scope>
    <source>
        <strain evidence="3">SB210</strain>
    </source>
</reference>
<evidence type="ECO:0000313" key="2">
    <source>
        <dbReference type="EMBL" id="EAR92755.2"/>
    </source>
</evidence>
<gene>
    <name evidence="2" type="ORF">TTHERM_00322990</name>
</gene>
<dbReference type="GeneID" id="7829902"/>
<dbReference type="KEGG" id="tet:TTHERM_00322990"/>
<feature type="compositionally biased region" description="Low complexity" evidence="1">
    <location>
        <begin position="69"/>
        <end position="88"/>
    </location>
</feature>
<dbReference type="RefSeq" id="XP_001013000.2">
    <property type="nucleotide sequence ID" value="XM_001013000.3"/>
</dbReference>
<dbReference type="InParanoid" id="Q237I6"/>
<organism evidence="2 3">
    <name type="scientific">Tetrahymena thermophila (strain SB210)</name>
    <dbReference type="NCBI Taxonomy" id="312017"/>
    <lineage>
        <taxon>Eukaryota</taxon>
        <taxon>Sar</taxon>
        <taxon>Alveolata</taxon>
        <taxon>Ciliophora</taxon>
        <taxon>Intramacronucleata</taxon>
        <taxon>Oligohymenophorea</taxon>
        <taxon>Hymenostomatida</taxon>
        <taxon>Tetrahymenina</taxon>
        <taxon>Tetrahymenidae</taxon>
        <taxon>Tetrahymena</taxon>
    </lineage>
</organism>
<evidence type="ECO:0000256" key="1">
    <source>
        <dbReference type="SAM" id="MobiDB-lite"/>
    </source>
</evidence>
<protein>
    <submittedName>
        <fullName evidence="2">Uncharacterized protein</fullName>
    </submittedName>
</protein>
<accession>Q237I6</accession>
<keyword evidence="3" id="KW-1185">Reference proteome</keyword>
<dbReference type="HOGENOM" id="CLU_599219_0_0_1"/>
<sequence length="309" mass="35302">MYSIQFMEEIEKENFSNSGQISPISMNFNGVAQKNFSYYNKDNIDLNRFFEKMTFQDLYNDFAEENTPQHSGSLQSCSSSNQPQQISQNCNTPNNQITQTSCQMPLQEFTNNYQNMNYRQKIQLQSQSSFCSSASTNSSQISSFGSAAAYQANPFSNITNIKGNNCTVITTQGNTPSHFSHQHAANQQLLQNIPFNKQTSFKVEKKQTKQLRLKNSLDEFFARPLDCKFQQKIMYQNTCPYIIPMSVNSMQNYSDQFCNNNNSNKNNGNNTYDLFSNSTNSSSCFSLFMSQQNSQSFSESETNSEFSVY</sequence>
<dbReference type="Proteomes" id="UP000009168">
    <property type="component" value="Unassembled WGS sequence"/>
</dbReference>
<dbReference type="AlphaFoldDB" id="Q237I6"/>
<dbReference type="EMBL" id="GG662743">
    <property type="protein sequence ID" value="EAR92755.2"/>
    <property type="molecule type" value="Genomic_DNA"/>
</dbReference>
<evidence type="ECO:0000313" key="3">
    <source>
        <dbReference type="Proteomes" id="UP000009168"/>
    </source>
</evidence>